<gene>
    <name evidence="1" type="ORF">NC653_005144</name>
</gene>
<sequence length="85" mass="9610">MASLNEHILLAGRFRKYNVLIDTKLGGSKWSEVDSLEDKILLLDFTNCKGNFIYFTDDCLSNCCDVLWETSMIKCPASRIALVSD</sequence>
<dbReference type="AlphaFoldDB" id="A0AAD6RB97"/>
<evidence type="ECO:0000313" key="1">
    <source>
        <dbReference type="EMBL" id="KAJ7005734.1"/>
    </source>
</evidence>
<comment type="caution">
    <text evidence="1">The sequence shown here is derived from an EMBL/GenBank/DDBJ whole genome shotgun (WGS) entry which is preliminary data.</text>
</comment>
<evidence type="ECO:0000313" key="2">
    <source>
        <dbReference type="Proteomes" id="UP001164929"/>
    </source>
</evidence>
<protein>
    <submittedName>
        <fullName evidence="1">Uncharacterized protein</fullName>
    </submittedName>
</protein>
<dbReference type="EMBL" id="JAQIZT010000002">
    <property type="protein sequence ID" value="KAJ7005734.1"/>
    <property type="molecule type" value="Genomic_DNA"/>
</dbReference>
<dbReference type="Proteomes" id="UP001164929">
    <property type="component" value="Chromosome 2"/>
</dbReference>
<keyword evidence="2" id="KW-1185">Reference proteome</keyword>
<name>A0AAD6RB97_9ROSI</name>
<proteinExistence type="predicted"/>
<accession>A0AAD6RB97</accession>
<organism evidence="1 2">
    <name type="scientific">Populus alba x Populus x berolinensis</name>
    <dbReference type="NCBI Taxonomy" id="444605"/>
    <lineage>
        <taxon>Eukaryota</taxon>
        <taxon>Viridiplantae</taxon>
        <taxon>Streptophyta</taxon>
        <taxon>Embryophyta</taxon>
        <taxon>Tracheophyta</taxon>
        <taxon>Spermatophyta</taxon>
        <taxon>Magnoliopsida</taxon>
        <taxon>eudicotyledons</taxon>
        <taxon>Gunneridae</taxon>
        <taxon>Pentapetalae</taxon>
        <taxon>rosids</taxon>
        <taxon>fabids</taxon>
        <taxon>Malpighiales</taxon>
        <taxon>Salicaceae</taxon>
        <taxon>Saliceae</taxon>
        <taxon>Populus</taxon>
    </lineage>
</organism>
<reference evidence="1" key="1">
    <citation type="journal article" date="2023" name="Mol. Ecol. Resour.">
        <title>Chromosome-level genome assembly of a triploid poplar Populus alba 'Berolinensis'.</title>
        <authorList>
            <person name="Chen S."/>
            <person name="Yu Y."/>
            <person name="Wang X."/>
            <person name="Wang S."/>
            <person name="Zhang T."/>
            <person name="Zhou Y."/>
            <person name="He R."/>
            <person name="Meng N."/>
            <person name="Wang Y."/>
            <person name="Liu W."/>
            <person name="Liu Z."/>
            <person name="Liu J."/>
            <person name="Guo Q."/>
            <person name="Huang H."/>
            <person name="Sederoff R.R."/>
            <person name="Wang G."/>
            <person name="Qu G."/>
            <person name="Chen S."/>
        </authorList>
    </citation>
    <scope>NUCLEOTIDE SEQUENCE</scope>
    <source>
        <strain evidence="1">SC-2020</strain>
    </source>
</reference>